<evidence type="ECO:0000256" key="2">
    <source>
        <dbReference type="SAM" id="SignalP"/>
    </source>
</evidence>
<organism evidence="3 4">
    <name type="scientific">Acrobeloides nanus</name>
    <dbReference type="NCBI Taxonomy" id="290746"/>
    <lineage>
        <taxon>Eukaryota</taxon>
        <taxon>Metazoa</taxon>
        <taxon>Ecdysozoa</taxon>
        <taxon>Nematoda</taxon>
        <taxon>Chromadorea</taxon>
        <taxon>Rhabditida</taxon>
        <taxon>Tylenchina</taxon>
        <taxon>Cephalobomorpha</taxon>
        <taxon>Cephaloboidea</taxon>
        <taxon>Cephalobidae</taxon>
        <taxon>Acrobeloides</taxon>
    </lineage>
</organism>
<keyword evidence="1" id="KW-0812">Transmembrane</keyword>
<feature type="transmembrane region" description="Helical" evidence="1">
    <location>
        <begin position="120"/>
        <end position="143"/>
    </location>
</feature>
<protein>
    <submittedName>
        <fullName evidence="4">Uncharacterized protein</fullName>
    </submittedName>
</protein>
<feature type="transmembrane region" description="Helical" evidence="1">
    <location>
        <begin position="163"/>
        <end position="182"/>
    </location>
</feature>
<feature type="transmembrane region" description="Helical" evidence="1">
    <location>
        <begin position="191"/>
        <end position="209"/>
    </location>
</feature>
<feature type="chain" id="PRO_5037688062" evidence="2">
    <location>
        <begin position="17"/>
        <end position="217"/>
    </location>
</feature>
<dbReference type="AlphaFoldDB" id="A0A914E6G0"/>
<dbReference type="Proteomes" id="UP000887540">
    <property type="component" value="Unplaced"/>
</dbReference>
<feature type="transmembrane region" description="Helical" evidence="1">
    <location>
        <begin position="86"/>
        <end position="108"/>
    </location>
</feature>
<dbReference type="PANTHER" id="PTHR31061:SF24">
    <property type="entry name" value="LD22376P"/>
    <property type="match status" value="1"/>
</dbReference>
<evidence type="ECO:0000313" key="3">
    <source>
        <dbReference type="Proteomes" id="UP000887540"/>
    </source>
</evidence>
<reference evidence="4" key="1">
    <citation type="submission" date="2022-11" db="UniProtKB">
        <authorList>
            <consortium name="WormBaseParasite"/>
        </authorList>
    </citation>
    <scope>IDENTIFICATION</scope>
</reference>
<keyword evidence="3" id="KW-1185">Reference proteome</keyword>
<proteinExistence type="predicted"/>
<keyword evidence="1" id="KW-0472">Membrane</keyword>
<keyword evidence="1" id="KW-1133">Transmembrane helix</keyword>
<evidence type="ECO:0000256" key="1">
    <source>
        <dbReference type="SAM" id="Phobius"/>
    </source>
</evidence>
<dbReference type="WBParaSite" id="ACRNAN_scaffold576.g22907.t1">
    <property type="protein sequence ID" value="ACRNAN_scaffold576.g22907.t1"/>
    <property type="gene ID" value="ACRNAN_scaffold576.g22907"/>
</dbReference>
<evidence type="ECO:0000313" key="4">
    <source>
        <dbReference type="WBParaSite" id="ACRNAN_scaffold576.g22907.t1"/>
    </source>
</evidence>
<name>A0A914E6G0_9BILA</name>
<feature type="signal peptide" evidence="2">
    <location>
        <begin position="1"/>
        <end position="16"/>
    </location>
</feature>
<keyword evidence="2" id="KW-0732">Signal</keyword>
<sequence>MLAFALIYAMLTFVWHYDKSGYCPPGYLGPGGLHMNMTRLNCTGGAAHYVDLKVFTNNHIYQYTTSSGLYNPDGIYHVKISHDPEGLLGCCTSIVLTFLGLQVGKILIAYQQPVQRMTRWVLWGLVLGGGMGFIAITLLYYVVDVKNWWKNGQPFHFAGMNSILLYVGSELGSALVPWNVYINSSSHIPHLALNLWTATLWLIIAIVLAKKKIFWTL</sequence>
<accession>A0A914E6G0</accession>
<dbReference type="PANTHER" id="PTHR31061">
    <property type="entry name" value="LD22376P"/>
    <property type="match status" value="1"/>
</dbReference>